<reference evidence="3" key="1">
    <citation type="thesis" date="2020" institute="ProQuest LLC" country="789 East Eisenhower Parkway, Ann Arbor, MI, USA">
        <title>Comparative Genomics and Chromosome Evolution.</title>
        <authorList>
            <person name="Mudd A.B."/>
        </authorList>
    </citation>
    <scope>NUCLEOTIDE SEQUENCE</scope>
    <source>
        <strain evidence="3">237g6f4</strain>
        <tissue evidence="3">Blood</tissue>
    </source>
</reference>
<feature type="domain" description="TIL" evidence="2">
    <location>
        <begin position="26"/>
        <end position="78"/>
    </location>
</feature>
<proteinExistence type="predicted"/>
<dbReference type="EMBL" id="WNYA01003352">
    <property type="protein sequence ID" value="KAG8543480.1"/>
    <property type="molecule type" value="Genomic_DNA"/>
</dbReference>
<protein>
    <recommendedName>
        <fullName evidence="2">TIL domain-containing protein</fullName>
    </recommendedName>
</protein>
<accession>A0AAV6Z874</accession>
<dbReference type="CDD" id="cd19941">
    <property type="entry name" value="TIL"/>
    <property type="match status" value="1"/>
</dbReference>
<gene>
    <name evidence="3" type="ORF">GDO81_024564</name>
</gene>
<dbReference type="Pfam" id="PF01826">
    <property type="entry name" value="TIL"/>
    <property type="match status" value="1"/>
</dbReference>
<feature type="signal peptide" evidence="1">
    <location>
        <begin position="1"/>
        <end position="18"/>
    </location>
</feature>
<keyword evidence="1" id="KW-0732">Signal</keyword>
<evidence type="ECO:0000256" key="1">
    <source>
        <dbReference type="SAM" id="SignalP"/>
    </source>
</evidence>
<feature type="chain" id="PRO_5043764776" description="TIL domain-containing protein" evidence="1">
    <location>
        <begin position="19"/>
        <end position="142"/>
    </location>
</feature>
<comment type="caution">
    <text evidence="3">The sequence shown here is derived from an EMBL/GenBank/DDBJ whole genome shotgun (WGS) entry which is preliminary data.</text>
</comment>
<dbReference type="Proteomes" id="UP000824782">
    <property type="component" value="Unassembled WGS sequence"/>
</dbReference>
<dbReference type="InterPro" id="IPR002919">
    <property type="entry name" value="TIL_dom"/>
</dbReference>
<name>A0AAV6Z874_ENGPU</name>
<organism evidence="3 4">
    <name type="scientific">Engystomops pustulosus</name>
    <name type="common">Tungara frog</name>
    <name type="synonym">Physalaemus pustulosus</name>
    <dbReference type="NCBI Taxonomy" id="76066"/>
    <lineage>
        <taxon>Eukaryota</taxon>
        <taxon>Metazoa</taxon>
        <taxon>Chordata</taxon>
        <taxon>Craniata</taxon>
        <taxon>Vertebrata</taxon>
        <taxon>Euteleostomi</taxon>
        <taxon>Amphibia</taxon>
        <taxon>Batrachia</taxon>
        <taxon>Anura</taxon>
        <taxon>Neobatrachia</taxon>
        <taxon>Hyloidea</taxon>
        <taxon>Leptodactylidae</taxon>
        <taxon>Leiuperinae</taxon>
        <taxon>Engystomops</taxon>
    </lineage>
</organism>
<dbReference type="InterPro" id="IPR036084">
    <property type="entry name" value="Ser_inhib-like_sf"/>
</dbReference>
<keyword evidence="4" id="KW-1185">Reference proteome</keyword>
<evidence type="ECO:0000259" key="2">
    <source>
        <dbReference type="Pfam" id="PF01826"/>
    </source>
</evidence>
<evidence type="ECO:0000313" key="3">
    <source>
        <dbReference type="EMBL" id="KAG8543480.1"/>
    </source>
</evidence>
<dbReference type="Gene3D" id="2.10.25.10">
    <property type="entry name" value="Laminin"/>
    <property type="match status" value="2"/>
</dbReference>
<dbReference type="AlphaFoldDB" id="A0AAV6Z874"/>
<evidence type="ECO:0000313" key="4">
    <source>
        <dbReference type="Proteomes" id="UP000824782"/>
    </source>
</evidence>
<dbReference type="SUPFAM" id="SSF57567">
    <property type="entry name" value="Serine protease inhibitors"/>
    <property type="match status" value="1"/>
</dbReference>
<sequence length="142" mass="15462">MAALRILILFSAVALALSNPPKRDKCPRDMEWSDCIRCTDRCGNKDAFCAQSCTQGCKCKEPGYLLDRDNKCVPKQKCPSPPPPNNSCPKGAVLDNCVGCSAYCKTKKPCGYSCTQGCRCTQKGYVIGPANTCIPEGKCPRW</sequence>